<protein>
    <recommendedName>
        <fullName evidence="2">HTH cro/C1-type domain-containing protein</fullName>
    </recommendedName>
</protein>
<comment type="caution">
    <text evidence="3">The sequence shown here is derived from an EMBL/GenBank/DDBJ whole genome shotgun (WGS) entry which is preliminary data.</text>
</comment>
<feature type="domain" description="HTH cro/C1-type" evidence="2">
    <location>
        <begin position="25"/>
        <end position="76"/>
    </location>
</feature>
<feature type="compositionally biased region" description="Polar residues" evidence="1">
    <location>
        <begin position="80"/>
        <end position="114"/>
    </location>
</feature>
<dbReference type="Proteomes" id="UP000003477">
    <property type="component" value="Unassembled WGS sequence"/>
</dbReference>
<name>G5J4P5_CROWT</name>
<dbReference type="InterPro" id="IPR001387">
    <property type="entry name" value="Cro/C1-type_HTH"/>
</dbReference>
<dbReference type="GeneID" id="88769327"/>
<accession>G5J4P5</accession>
<organism evidence="3 4">
    <name type="scientific">Crocosphaera watsonii WH 0003</name>
    <dbReference type="NCBI Taxonomy" id="423471"/>
    <lineage>
        <taxon>Bacteria</taxon>
        <taxon>Bacillati</taxon>
        <taxon>Cyanobacteriota</taxon>
        <taxon>Cyanophyceae</taxon>
        <taxon>Oscillatoriophycideae</taxon>
        <taxon>Chroococcales</taxon>
        <taxon>Aphanothecaceae</taxon>
        <taxon>Crocosphaera</taxon>
    </lineage>
</organism>
<dbReference type="AlphaFoldDB" id="G5J4P5"/>
<evidence type="ECO:0000313" key="3">
    <source>
        <dbReference type="EMBL" id="EHJ12836.1"/>
    </source>
</evidence>
<dbReference type="Pfam" id="PF13443">
    <property type="entry name" value="HTH_26"/>
    <property type="match status" value="1"/>
</dbReference>
<proteinExistence type="predicted"/>
<evidence type="ECO:0000256" key="1">
    <source>
        <dbReference type="SAM" id="MobiDB-lite"/>
    </source>
</evidence>
<dbReference type="EMBL" id="AESD01000367">
    <property type="protein sequence ID" value="EHJ12836.1"/>
    <property type="molecule type" value="Genomic_DNA"/>
</dbReference>
<evidence type="ECO:0000313" key="4">
    <source>
        <dbReference type="Proteomes" id="UP000003477"/>
    </source>
</evidence>
<sequence>MTVFNRIKEFLDNRPDPISGSDSTSAYRFWKDTDLSRTTAYRLYNDSSYIPTGEVLDKICSTYRIKPGLILDWKPDDGVQETTPIPSAPSKQSIPSANEQSLNEKSSKAGSTITVFPKLPDSA</sequence>
<dbReference type="PATRIC" id="fig|423471.3.peg.2315"/>
<dbReference type="RefSeq" id="WP_007310686.1">
    <property type="nucleotide sequence ID" value="NZ_AESD01000367.1"/>
</dbReference>
<evidence type="ECO:0000259" key="2">
    <source>
        <dbReference type="Pfam" id="PF13443"/>
    </source>
</evidence>
<reference evidence="3 4" key="1">
    <citation type="journal article" date="2011" name="Front. Microbiol.">
        <title>Two Strains of Crocosphaera watsonii with Highly Conserved Genomes are Distinguished by Strain-Specific Features.</title>
        <authorList>
            <person name="Bench S.R."/>
            <person name="Ilikchyan I.N."/>
            <person name="Tripp H.J."/>
            <person name="Zehr J.P."/>
        </authorList>
    </citation>
    <scope>NUCLEOTIDE SEQUENCE [LARGE SCALE GENOMIC DNA]</scope>
    <source>
        <strain evidence="3 4">WH 0003</strain>
    </source>
</reference>
<feature type="region of interest" description="Disordered" evidence="1">
    <location>
        <begin position="74"/>
        <end position="123"/>
    </location>
</feature>
<gene>
    <name evidence="3" type="ORF">CWATWH0003_2462</name>
</gene>